<feature type="chain" id="PRO_5022986049" evidence="1">
    <location>
        <begin position="22"/>
        <end position="192"/>
    </location>
</feature>
<proteinExistence type="predicted"/>
<dbReference type="EMBL" id="SJPT01000004">
    <property type="protein sequence ID" value="TWU22865.1"/>
    <property type="molecule type" value="Genomic_DNA"/>
</dbReference>
<reference evidence="2 3" key="1">
    <citation type="submission" date="2019-02" db="EMBL/GenBank/DDBJ databases">
        <title>Deep-cultivation of Planctomycetes and their phenomic and genomic characterization uncovers novel biology.</title>
        <authorList>
            <person name="Wiegand S."/>
            <person name="Jogler M."/>
            <person name="Boedeker C."/>
            <person name="Pinto D."/>
            <person name="Vollmers J."/>
            <person name="Rivas-Marin E."/>
            <person name="Kohn T."/>
            <person name="Peeters S.H."/>
            <person name="Heuer A."/>
            <person name="Rast P."/>
            <person name="Oberbeckmann S."/>
            <person name="Bunk B."/>
            <person name="Jeske O."/>
            <person name="Meyerdierks A."/>
            <person name="Storesund J.E."/>
            <person name="Kallscheuer N."/>
            <person name="Luecker S."/>
            <person name="Lage O.M."/>
            <person name="Pohl T."/>
            <person name="Merkel B.J."/>
            <person name="Hornburger P."/>
            <person name="Mueller R.-W."/>
            <person name="Bruemmer F."/>
            <person name="Labrenz M."/>
            <person name="Spormann A.M."/>
            <person name="Op Den Camp H."/>
            <person name="Overmann J."/>
            <person name="Amann R."/>
            <person name="Jetten M.S.M."/>
            <person name="Mascher T."/>
            <person name="Medema M.H."/>
            <person name="Devos D.P."/>
            <person name="Kaster A.-K."/>
            <person name="Ovreas L."/>
            <person name="Rohde M."/>
            <person name="Galperin M.Y."/>
            <person name="Jogler C."/>
        </authorList>
    </citation>
    <scope>NUCLEOTIDE SEQUENCE [LARGE SCALE GENOMIC DNA]</scope>
    <source>
        <strain evidence="2 3">Pla52o</strain>
    </source>
</reference>
<keyword evidence="1" id="KW-0732">Signal</keyword>
<comment type="caution">
    <text evidence="2">The sequence shown here is derived from an EMBL/GenBank/DDBJ whole genome shotgun (WGS) entry which is preliminary data.</text>
</comment>
<evidence type="ECO:0000256" key="1">
    <source>
        <dbReference type="SAM" id="SignalP"/>
    </source>
</evidence>
<protein>
    <submittedName>
        <fullName evidence="2">Uncharacterized protein</fullName>
    </submittedName>
</protein>
<gene>
    <name evidence="2" type="ORF">Pla52o_23950</name>
</gene>
<keyword evidence="3" id="KW-1185">Reference proteome</keyword>
<sequence length="192" mass="21353" precursor="true">MNVAKLLLPLVFASLAFTVNAQERSSVVQQLLPNGGDVAHTLGLDLYKFKLPVRSPQFEVILREKPTNDSEMKVIASYAFEADRGYEDFELLLSFMPEDGFAPHALFQGDDRVDMRVQCKFGNATTGSGSLIPRPLKDANGGVRSLRPMNLRADDKDQAEHELVLLLLEGEKRDGFTPFAEIAIRYLPRNSG</sequence>
<dbReference type="RefSeq" id="WP_146594695.1">
    <property type="nucleotide sequence ID" value="NZ_SJPT01000004.1"/>
</dbReference>
<organism evidence="2 3">
    <name type="scientific">Novipirellula galeiformis</name>
    <dbReference type="NCBI Taxonomy" id="2528004"/>
    <lineage>
        <taxon>Bacteria</taxon>
        <taxon>Pseudomonadati</taxon>
        <taxon>Planctomycetota</taxon>
        <taxon>Planctomycetia</taxon>
        <taxon>Pirellulales</taxon>
        <taxon>Pirellulaceae</taxon>
        <taxon>Novipirellula</taxon>
    </lineage>
</organism>
<feature type="signal peptide" evidence="1">
    <location>
        <begin position="1"/>
        <end position="21"/>
    </location>
</feature>
<dbReference type="AlphaFoldDB" id="A0A5C6CFP9"/>
<evidence type="ECO:0000313" key="3">
    <source>
        <dbReference type="Proteomes" id="UP000316304"/>
    </source>
</evidence>
<dbReference type="Proteomes" id="UP000316304">
    <property type="component" value="Unassembled WGS sequence"/>
</dbReference>
<evidence type="ECO:0000313" key="2">
    <source>
        <dbReference type="EMBL" id="TWU22865.1"/>
    </source>
</evidence>
<accession>A0A5C6CFP9</accession>
<name>A0A5C6CFP9_9BACT</name>